<dbReference type="Pfam" id="PF03401">
    <property type="entry name" value="TctC"/>
    <property type="match status" value="1"/>
</dbReference>
<comment type="similarity">
    <text evidence="1">Belongs to the UPF0065 (bug) family.</text>
</comment>
<accession>A0ABT6ANJ3</accession>
<gene>
    <name evidence="2" type="ORF">P3W85_14710</name>
</gene>
<name>A0ABT6ANJ3_9BURK</name>
<dbReference type="Proteomes" id="UP001216674">
    <property type="component" value="Unassembled WGS sequence"/>
</dbReference>
<comment type="caution">
    <text evidence="2">The sequence shown here is derived from an EMBL/GenBank/DDBJ whole genome shotgun (WGS) entry which is preliminary data.</text>
</comment>
<dbReference type="EMBL" id="JARJLM010000255">
    <property type="protein sequence ID" value="MDF3834195.1"/>
    <property type="molecule type" value="Genomic_DNA"/>
</dbReference>
<keyword evidence="3" id="KW-1185">Reference proteome</keyword>
<protein>
    <submittedName>
        <fullName evidence="2">Tripartite tricarboxylate transporter substrate-binding protein</fullName>
    </submittedName>
</protein>
<evidence type="ECO:0000313" key="2">
    <source>
        <dbReference type="EMBL" id="MDF3834195.1"/>
    </source>
</evidence>
<organism evidence="2 3">
    <name type="scientific">Cupriavidus basilensis</name>
    <dbReference type="NCBI Taxonomy" id="68895"/>
    <lineage>
        <taxon>Bacteria</taxon>
        <taxon>Pseudomonadati</taxon>
        <taxon>Pseudomonadota</taxon>
        <taxon>Betaproteobacteria</taxon>
        <taxon>Burkholderiales</taxon>
        <taxon>Burkholderiaceae</taxon>
        <taxon>Cupriavidus</taxon>
    </lineage>
</organism>
<sequence length="102" mass="10770">MRVSPSTCVCTARSKQLASPPPAPAVRTHLAPGQGSLHHLATELLKQNEGIFMAHVPYRVAPGVYQGLLTGDIQGMFETLSGPLPFIESGRSGPWPSPAPTV</sequence>
<evidence type="ECO:0000256" key="1">
    <source>
        <dbReference type="ARBA" id="ARBA00006987"/>
    </source>
</evidence>
<proteinExistence type="inferred from homology"/>
<dbReference type="InterPro" id="IPR005064">
    <property type="entry name" value="BUG"/>
</dbReference>
<reference evidence="2 3" key="1">
    <citation type="submission" date="2023-03" db="EMBL/GenBank/DDBJ databases">
        <title>Draft assemblies of triclosan tolerant bacteria isolated from returned activated sludge.</title>
        <authorList>
            <person name="Van Hamelsveld S."/>
        </authorList>
    </citation>
    <scope>NUCLEOTIDE SEQUENCE [LARGE SCALE GENOMIC DNA]</scope>
    <source>
        <strain evidence="2 3">GW210010_S58</strain>
    </source>
</reference>
<evidence type="ECO:0000313" key="3">
    <source>
        <dbReference type="Proteomes" id="UP001216674"/>
    </source>
</evidence>
<dbReference type="Gene3D" id="3.40.190.10">
    <property type="entry name" value="Periplasmic binding protein-like II"/>
    <property type="match status" value="1"/>
</dbReference>